<feature type="region of interest" description="Disordered" evidence="1">
    <location>
        <begin position="13"/>
        <end position="35"/>
    </location>
</feature>
<organism evidence="2 3">
    <name type="scientific">Streptococcus pneumoniae</name>
    <dbReference type="NCBI Taxonomy" id="1313"/>
    <lineage>
        <taxon>Bacteria</taxon>
        <taxon>Bacillati</taxon>
        <taxon>Bacillota</taxon>
        <taxon>Bacilli</taxon>
        <taxon>Lactobacillales</taxon>
        <taxon>Streptococcaceae</taxon>
        <taxon>Streptococcus</taxon>
    </lineage>
</organism>
<dbReference type="AlphaFoldDB" id="A0A6G2DPS4"/>
<sequence length="35" mass="3936">MAKKFSLVEKYVRSRGMSSDDGKSKTDLILSQDIT</sequence>
<proteinExistence type="predicted"/>
<comment type="caution">
    <text evidence="2">The sequence shown here is derived from an EMBL/GenBank/DDBJ whole genome shotgun (WGS) entry which is preliminary data.</text>
</comment>
<evidence type="ECO:0000313" key="2">
    <source>
        <dbReference type="EMBL" id="MTV91745.1"/>
    </source>
</evidence>
<protein>
    <submittedName>
        <fullName evidence="2">Phage major capsid protein</fullName>
    </submittedName>
</protein>
<accession>A0A6G2DPS4</accession>
<name>A0A6G2DPS4_STREE</name>
<feature type="non-terminal residue" evidence="2">
    <location>
        <position position="35"/>
    </location>
</feature>
<evidence type="ECO:0000256" key="1">
    <source>
        <dbReference type="SAM" id="MobiDB-lite"/>
    </source>
</evidence>
<feature type="compositionally biased region" description="Basic and acidic residues" evidence="1">
    <location>
        <begin position="13"/>
        <end position="26"/>
    </location>
</feature>
<reference evidence="2 3" key="1">
    <citation type="submission" date="2019-11" db="EMBL/GenBank/DDBJ databases">
        <title>Growth characteristics of pneumococcus vary with the chemical composition of the capsule and with environmental conditions.</title>
        <authorList>
            <person name="Tothpal A."/>
            <person name="Desobry K."/>
            <person name="Joshi S."/>
            <person name="Wyllie A.L."/>
            <person name="Weinberger D.M."/>
        </authorList>
    </citation>
    <scope>NUCLEOTIDE SEQUENCE [LARGE SCALE GENOMIC DNA]</scope>
    <source>
        <strain evidence="3">pnumococcus15C</strain>
    </source>
</reference>
<dbReference type="Proteomes" id="UP000476212">
    <property type="component" value="Unassembled WGS sequence"/>
</dbReference>
<dbReference type="EMBL" id="WNIB01000980">
    <property type="protein sequence ID" value="MTV91745.1"/>
    <property type="molecule type" value="Genomic_DNA"/>
</dbReference>
<evidence type="ECO:0000313" key="3">
    <source>
        <dbReference type="Proteomes" id="UP000476212"/>
    </source>
</evidence>
<gene>
    <name evidence="2" type="ORF">GM544_15220</name>
</gene>